<dbReference type="RefSeq" id="XP_024321031.1">
    <property type="nucleotide sequence ID" value="XM_024471470.1"/>
</dbReference>
<evidence type="ECO:0000256" key="1">
    <source>
        <dbReference type="ARBA" id="ARBA00022723"/>
    </source>
</evidence>
<dbReference type="VEuPathDB" id="FungiDB:GMDG_07867"/>
<dbReference type="InterPro" id="IPR013700">
    <property type="entry name" value="AflR"/>
</dbReference>
<dbReference type="eggNOG" id="ENOG502SUCM">
    <property type="taxonomic scope" value="Eukaryota"/>
</dbReference>
<dbReference type="GO" id="GO:0008270">
    <property type="term" value="F:zinc ion binding"/>
    <property type="evidence" value="ECO:0007669"/>
    <property type="project" value="InterPro"/>
</dbReference>
<evidence type="ECO:0000259" key="6">
    <source>
        <dbReference type="PROSITE" id="PS50048"/>
    </source>
</evidence>
<keyword evidence="3" id="KW-0238">DNA-binding</keyword>
<keyword evidence="2" id="KW-0805">Transcription regulation</keyword>
<evidence type="ECO:0000313" key="7">
    <source>
        <dbReference type="EMBL" id="OAF55732.1"/>
    </source>
</evidence>
<feature type="domain" description="Zn(2)-C6 fungal-type" evidence="6">
    <location>
        <begin position="18"/>
        <end position="48"/>
    </location>
</feature>
<proteinExistence type="predicted"/>
<dbReference type="Pfam" id="PF08493">
    <property type="entry name" value="AflR"/>
    <property type="match status" value="1"/>
</dbReference>
<reference evidence="7" key="1">
    <citation type="submission" date="2016-03" db="EMBL/GenBank/DDBJ databases">
        <title>Updated assembly of Pseudogymnoascus destructans, the fungus causing white-nose syndrome of bats.</title>
        <authorList>
            <person name="Palmer J.M."/>
            <person name="Drees K.P."/>
            <person name="Foster J.T."/>
            <person name="Lindner D.L."/>
        </authorList>
    </citation>
    <scope>NUCLEOTIDE SEQUENCE [LARGE SCALE GENOMIC DNA]</scope>
    <source>
        <strain evidence="7">20631-21</strain>
    </source>
</reference>
<dbReference type="EMBL" id="KV441407">
    <property type="protein sequence ID" value="OAF55732.1"/>
    <property type="molecule type" value="Genomic_DNA"/>
</dbReference>
<dbReference type="OrthoDB" id="5069333at2759"/>
<accession>A0A177A2N2</accession>
<dbReference type="CDD" id="cd00067">
    <property type="entry name" value="GAL4"/>
    <property type="match status" value="1"/>
</dbReference>
<dbReference type="InterPro" id="IPR050675">
    <property type="entry name" value="OAF3"/>
</dbReference>
<dbReference type="GO" id="GO:0045122">
    <property type="term" value="P:aflatoxin biosynthetic process"/>
    <property type="evidence" value="ECO:0007669"/>
    <property type="project" value="InterPro"/>
</dbReference>
<dbReference type="PRINTS" id="PR00755">
    <property type="entry name" value="AFLATOXINBRP"/>
</dbReference>
<dbReference type="Proteomes" id="UP000077154">
    <property type="component" value="Unassembled WGS sequence"/>
</dbReference>
<dbReference type="GO" id="GO:0003677">
    <property type="term" value="F:DNA binding"/>
    <property type="evidence" value="ECO:0007669"/>
    <property type="project" value="UniProtKB-KW"/>
</dbReference>
<dbReference type="SMART" id="SM00066">
    <property type="entry name" value="GAL4"/>
    <property type="match status" value="1"/>
</dbReference>
<sequence length="424" mass="47082">MSSSKVSNKTRLQRLRASCDGCFFAKVKCSKTRPICSRCLTCGTDCKYSPSLRIGKPSTDRRISNSNINVSAADRDTNVDEASHSRFAFDSQAMPIATDKKNISLGSAYGNRQQLSSANTTASHRNDALLDAYDLGLPPSTAELFDHSLPWTPIPHIELDNPVVQNDQGTMMSWPKYLGAVPQLNLISPWSDSQPSNLPFYPRTNAELPSPNSSLDFNSPPDCRTNAKISSPSCNCFTTCLQSLQALHNHSSTTRLASAFDMALTINRKAVEGCASMLACRECVSKSGSNTTTMLLATIMEKILSFYQVALQSDFSDTTRADTQMPIGSYRVANEDGRWLRNEILWRELWKLEQLFGRFREVCGRNERDRDAGICSTLLGHLSKSLKIAYEELRMGKAAYDAWNSRFNVLADGRMLNMCDNVCL</sequence>
<protein>
    <recommendedName>
        <fullName evidence="6">Zn(2)-C6 fungal-type domain-containing protein</fullName>
    </recommendedName>
</protein>
<dbReference type="InterPro" id="IPR036864">
    <property type="entry name" value="Zn2-C6_fun-type_DNA-bd_sf"/>
</dbReference>
<organism evidence="7">
    <name type="scientific">Pseudogymnoascus destructans</name>
    <dbReference type="NCBI Taxonomy" id="655981"/>
    <lineage>
        <taxon>Eukaryota</taxon>
        <taxon>Fungi</taxon>
        <taxon>Dikarya</taxon>
        <taxon>Ascomycota</taxon>
        <taxon>Pezizomycotina</taxon>
        <taxon>Leotiomycetes</taxon>
        <taxon>Thelebolales</taxon>
        <taxon>Thelebolaceae</taxon>
        <taxon>Pseudogymnoascus</taxon>
    </lineage>
</organism>
<keyword evidence="1" id="KW-0479">Metal-binding</keyword>
<dbReference type="Gene3D" id="4.10.240.10">
    <property type="entry name" value="Zn(2)-C6 fungal-type DNA-binding domain"/>
    <property type="match status" value="1"/>
</dbReference>
<dbReference type="AlphaFoldDB" id="A0A177A2N2"/>
<keyword evidence="5" id="KW-0539">Nucleus</keyword>
<gene>
    <name evidence="7" type="ORF">VC83_07906</name>
</gene>
<keyword evidence="4" id="KW-0804">Transcription</keyword>
<dbReference type="GeneID" id="36290950"/>
<dbReference type="PANTHER" id="PTHR31069">
    <property type="entry name" value="OLEATE-ACTIVATED TRANSCRIPTION FACTOR 1-RELATED"/>
    <property type="match status" value="1"/>
</dbReference>
<dbReference type="InterPro" id="IPR001138">
    <property type="entry name" value="Zn2Cys6_DnaBD"/>
</dbReference>
<dbReference type="GO" id="GO:0000981">
    <property type="term" value="F:DNA-binding transcription factor activity, RNA polymerase II-specific"/>
    <property type="evidence" value="ECO:0007669"/>
    <property type="project" value="InterPro"/>
</dbReference>
<dbReference type="GO" id="GO:0005634">
    <property type="term" value="C:nucleus"/>
    <property type="evidence" value="ECO:0007669"/>
    <property type="project" value="InterPro"/>
</dbReference>
<dbReference type="PANTHER" id="PTHR31069:SF31">
    <property type="entry name" value="MONODICTYPHENONE CLUSTER TRANSCRIPTION FACTOR-RELATED"/>
    <property type="match status" value="1"/>
</dbReference>
<evidence type="ECO:0000256" key="3">
    <source>
        <dbReference type="ARBA" id="ARBA00023125"/>
    </source>
</evidence>
<dbReference type="Pfam" id="PF00172">
    <property type="entry name" value="Zn_clus"/>
    <property type="match status" value="1"/>
</dbReference>
<evidence type="ECO:0000256" key="2">
    <source>
        <dbReference type="ARBA" id="ARBA00023015"/>
    </source>
</evidence>
<dbReference type="PROSITE" id="PS50048">
    <property type="entry name" value="ZN2_CY6_FUNGAL_2"/>
    <property type="match status" value="1"/>
</dbReference>
<evidence type="ECO:0000256" key="4">
    <source>
        <dbReference type="ARBA" id="ARBA00023163"/>
    </source>
</evidence>
<name>A0A177A2N2_9PEZI</name>
<dbReference type="SUPFAM" id="SSF57701">
    <property type="entry name" value="Zn2/Cys6 DNA-binding domain"/>
    <property type="match status" value="1"/>
</dbReference>
<evidence type="ECO:0000256" key="5">
    <source>
        <dbReference type="ARBA" id="ARBA00023242"/>
    </source>
</evidence>